<dbReference type="HOGENOM" id="CLU_082065_1_0_9"/>
<feature type="transmembrane region" description="Helical" evidence="1">
    <location>
        <begin position="220"/>
        <end position="238"/>
    </location>
</feature>
<keyword evidence="1" id="KW-1133">Transmembrane helix</keyword>
<dbReference type="RefSeq" id="WP_010074219.1">
    <property type="nucleotide sequence ID" value="NC_014393.1"/>
</dbReference>
<keyword evidence="1" id="KW-0812">Transmembrane</keyword>
<evidence type="ECO:0000313" key="3">
    <source>
        <dbReference type="Proteomes" id="UP000002730"/>
    </source>
</evidence>
<protein>
    <recommendedName>
        <fullName evidence="4">ABC-2 type transporter</fullName>
    </recommendedName>
</protein>
<gene>
    <name evidence="2" type="ordered locus">Clocel_4203</name>
</gene>
<dbReference type="Pfam" id="PF12730">
    <property type="entry name" value="ABC2_membrane_4"/>
    <property type="match status" value="1"/>
</dbReference>
<dbReference type="Proteomes" id="UP000002730">
    <property type="component" value="Chromosome"/>
</dbReference>
<organism evidence="2 3">
    <name type="scientific">Clostridium cellulovorans (strain ATCC 35296 / DSM 3052 / OCM 3 / 743B)</name>
    <dbReference type="NCBI Taxonomy" id="573061"/>
    <lineage>
        <taxon>Bacteria</taxon>
        <taxon>Bacillati</taxon>
        <taxon>Bacillota</taxon>
        <taxon>Clostridia</taxon>
        <taxon>Eubacteriales</taxon>
        <taxon>Clostridiaceae</taxon>
        <taxon>Clostridium</taxon>
    </lineage>
</organism>
<keyword evidence="3" id="KW-1185">Reference proteome</keyword>
<feature type="transmembrane region" description="Helical" evidence="1">
    <location>
        <begin position="20"/>
        <end position="39"/>
    </location>
</feature>
<accession>D9SN72</accession>
<reference evidence="2 3" key="1">
    <citation type="submission" date="2010-08" db="EMBL/GenBank/DDBJ databases">
        <title>Complete sequence of Clostridium cellulovorans 743B.</title>
        <authorList>
            <consortium name="US DOE Joint Genome Institute"/>
            <person name="Lucas S."/>
            <person name="Copeland A."/>
            <person name="Lapidus A."/>
            <person name="Cheng J.-F."/>
            <person name="Bruce D."/>
            <person name="Goodwin L."/>
            <person name="Pitluck S."/>
            <person name="Chertkov O."/>
            <person name="Detter J.C."/>
            <person name="Han C."/>
            <person name="Tapia R."/>
            <person name="Land M."/>
            <person name="Hauser L."/>
            <person name="Chang Y.-J."/>
            <person name="Jeffries C."/>
            <person name="Kyrpides N."/>
            <person name="Ivanova N."/>
            <person name="Mikhailova N."/>
            <person name="Hemme C.L."/>
            <person name="Woyke T."/>
        </authorList>
    </citation>
    <scope>NUCLEOTIDE SEQUENCE [LARGE SCALE GENOMIC DNA]</scope>
    <source>
        <strain evidence="3">ATCC 35296 / DSM 3052 / OCM 3 / 743B</strain>
    </source>
</reference>
<feature type="transmembrane region" description="Helical" evidence="1">
    <location>
        <begin position="102"/>
        <end position="122"/>
    </location>
</feature>
<dbReference type="STRING" id="573061.Clocel_4203"/>
<dbReference type="eggNOG" id="COG1277">
    <property type="taxonomic scope" value="Bacteria"/>
</dbReference>
<proteinExistence type="predicted"/>
<dbReference type="GO" id="GO:0140359">
    <property type="term" value="F:ABC-type transporter activity"/>
    <property type="evidence" value="ECO:0007669"/>
    <property type="project" value="InterPro"/>
</dbReference>
<evidence type="ECO:0000313" key="2">
    <source>
        <dbReference type="EMBL" id="ADL53864.1"/>
    </source>
</evidence>
<dbReference type="PANTHER" id="PTHR37305">
    <property type="entry name" value="INTEGRAL MEMBRANE PROTEIN-RELATED"/>
    <property type="match status" value="1"/>
</dbReference>
<dbReference type="GO" id="GO:0005886">
    <property type="term" value="C:plasma membrane"/>
    <property type="evidence" value="ECO:0007669"/>
    <property type="project" value="UniProtKB-SubCell"/>
</dbReference>
<name>D9SN72_CLOC7</name>
<keyword evidence="1" id="KW-0472">Membrane</keyword>
<feature type="transmembrane region" description="Helical" evidence="1">
    <location>
        <begin position="143"/>
        <end position="176"/>
    </location>
</feature>
<dbReference type="EMBL" id="CP002160">
    <property type="protein sequence ID" value="ADL53864.1"/>
    <property type="molecule type" value="Genomic_DNA"/>
</dbReference>
<feature type="transmembrane region" description="Helical" evidence="1">
    <location>
        <begin position="188"/>
        <end position="213"/>
    </location>
</feature>
<dbReference type="AlphaFoldDB" id="D9SN72"/>
<dbReference type="OrthoDB" id="1701857at2"/>
<evidence type="ECO:0008006" key="4">
    <source>
        <dbReference type="Google" id="ProtNLM"/>
    </source>
</evidence>
<evidence type="ECO:0000256" key="1">
    <source>
        <dbReference type="SAM" id="Phobius"/>
    </source>
</evidence>
<dbReference type="KEGG" id="ccb:Clocel_4203"/>
<sequence length="297" mass="31864">MLRLIKAELYVLFKTRTFKVLCAIALFLAIGVLGLTKLMSSEEFIKSSLKGMSPEQQEQFMDTLQSAGSGENDSVIIPGSGLGFHIQANDIFKPTAKETYHAAFGSGIIEMIMAVLIGAMVAKEYSTGTIKNILAYGKRREYYYVSKLIACAIGLAAVLGIILVVATIGGITLFGWGEAFSPSQALGMLMNFLGAMAVGMGIISVLMLIATLVKSSGATIGIGIVTMAVLPMVISFLYGKFDWFDKMYQYSLSYNWALATSIKSTNGDILKAIIVGLLTLLIATGAGIGLFRKQDIK</sequence>
<feature type="transmembrane region" description="Helical" evidence="1">
    <location>
        <begin position="269"/>
        <end position="291"/>
    </location>
</feature>
<dbReference type="PANTHER" id="PTHR37305:SF1">
    <property type="entry name" value="MEMBRANE PROTEIN"/>
    <property type="match status" value="1"/>
</dbReference>